<gene>
    <name evidence="2" type="ORF">EC34880_4345</name>
</gene>
<keyword evidence="1" id="KW-1133">Transmembrane helix</keyword>
<sequence length="49" mass="5815">MAIIVLLTLNFIFLSSLQILTEFISMIFFILIFYFIYCFNAISGKLEWI</sequence>
<dbReference type="EMBL" id="AOET01000110">
    <property type="protein sequence ID" value="ELW29947.1"/>
    <property type="molecule type" value="Genomic_DNA"/>
</dbReference>
<reference evidence="2 3" key="1">
    <citation type="submission" date="2012-11" db="EMBL/GenBank/DDBJ databases">
        <title>Genomic anatomy of Escherichia coli O157:H7 outbreaks.</title>
        <authorList>
            <person name="Tracy H.T."/>
            <person name="Eppinger M."/>
            <person name="Daugherty S."/>
            <person name="Agrawal S."/>
            <person name="Galens K."/>
            <person name="Tallon L."/>
            <person name="Shefchek K."/>
            <person name="Parankush S."/>
            <person name="Cebula T.A."/>
            <person name="Feng P."/>
            <person name="Soderlund R."/>
            <person name="Mammel M.K."/>
            <person name="DebRoy C."/>
            <person name="Dudley E.G."/>
            <person name="Tarr P.I."/>
            <person name="Fraser-Liggett C."/>
            <person name="Ravel J."/>
        </authorList>
    </citation>
    <scope>NUCLEOTIDE SEQUENCE [LARGE SCALE GENOMIC DNA]</scope>
    <source>
        <strain evidence="2 3">3.4880</strain>
    </source>
</reference>
<proteinExistence type="predicted"/>
<comment type="caution">
    <text evidence="2">The sequence shown here is derived from an EMBL/GenBank/DDBJ whole genome shotgun (WGS) entry which is preliminary data.</text>
</comment>
<evidence type="ECO:0000256" key="1">
    <source>
        <dbReference type="SAM" id="Phobius"/>
    </source>
</evidence>
<feature type="transmembrane region" description="Helical" evidence="1">
    <location>
        <begin position="24"/>
        <end position="42"/>
    </location>
</feature>
<evidence type="ECO:0000313" key="3">
    <source>
        <dbReference type="Proteomes" id="UP000011584"/>
    </source>
</evidence>
<dbReference type="AlphaFoldDB" id="A0AAV3I089"/>
<name>A0AAV3I089_ECOLX</name>
<keyword evidence="1" id="KW-0812">Transmembrane</keyword>
<accession>A0AAV3I089</accession>
<dbReference type="Proteomes" id="UP000011584">
    <property type="component" value="Unassembled WGS sequence"/>
</dbReference>
<protein>
    <submittedName>
        <fullName evidence="2">Membrane protein</fullName>
    </submittedName>
</protein>
<keyword evidence="1" id="KW-0472">Membrane</keyword>
<organism evidence="2 3">
    <name type="scientific">Escherichia coli 3.4880</name>
    <dbReference type="NCBI Taxonomy" id="1051347"/>
    <lineage>
        <taxon>Bacteria</taxon>
        <taxon>Pseudomonadati</taxon>
        <taxon>Pseudomonadota</taxon>
        <taxon>Gammaproteobacteria</taxon>
        <taxon>Enterobacterales</taxon>
        <taxon>Enterobacteriaceae</taxon>
        <taxon>Escherichia</taxon>
    </lineage>
</organism>
<evidence type="ECO:0000313" key="2">
    <source>
        <dbReference type="EMBL" id="ELW29947.1"/>
    </source>
</evidence>